<protein>
    <submittedName>
        <fullName evidence="7">Elongation factor G mitochondrial</fullName>
    </submittedName>
</protein>
<reference evidence="7 8" key="1">
    <citation type="journal article" date="2024" name="Proc. Natl. Acad. Sci. U.S.A.">
        <title>The genetic regulatory architecture and epigenomic basis for age-related changes in rattlesnake venom.</title>
        <authorList>
            <person name="Hogan M.P."/>
            <person name="Holding M.L."/>
            <person name="Nystrom G.S."/>
            <person name="Colston T.J."/>
            <person name="Bartlett D.A."/>
            <person name="Mason A.J."/>
            <person name="Ellsworth S.A."/>
            <person name="Rautsaw R.M."/>
            <person name="Lawrence K.C."/>
            <person name="Strickland J.L."/>
            <person name="He B."/>
            <person name="Fraser P."/>
            <person name="Margres M.J."/>
            <person name="Gilbert D.M."/>
            <person name="Gibbs H.L."/>
            <person name="Parkinson C.L."/>
            <person name="Rokyta D.R."/>
        </authorList>
    </citation>
    <scope>NUCLEOTIDE SEQUENCE [LARGE SCALE GENOMIC DNA]</scope>
    <source>
        <strain evidence="7">DRR0105</strain>
    </source>
</reference>
<dbReference type="SUPFAM" id="SSF54211">
    <property type="entry name" value="Ribosomal protein S5 domain 2-like"/>
    <property type="match status" value="1"/>
</dbReference>
<dbReference type="GO" id="GO:0070125">
    <property type="term" value="P:mitochondrial translational elongation"/>
    <property type="evidence" value="ECO:0007669"/>
    <property type="project" value="TreeGrafter"/>
</dbReference>
<dbReference type="Gene3D" id="3.30.230.10">
    <property type="match status" value="1"/>
</dbReference>
<dbReference type="InterPro" id="IPR014721">
    <property type="entry name" value="Ribsml_uS5_D2-typ_fold_subgr"/>
</dbReference>
<dbReference type="EMBL" id="JAOTOJ010000005">
    <property type="protein sequence ID" value="KAK9401259.1"/>
    <property type="molecule type" value="Genomic_DNA"/>
</dbReference>
<dbReference type="PANTHER" id="PTHR43636:SF2">
    <property type="entry name" value="ELONGATION FACTOR G, MITOCHONDRIAL"/>
    <property type="match status" value="1"/>
</dbReference>
<evidence type="ECO:0000313" key="8">
    <source>
        <dbReference type="Proteomes" id="UP001474421"/>
    </source>
</evidence>
<dbReference type="GO" id="GO:0005525">
    <property type="term" value="F:GTP binding"/>
    <property type="evidence" value="ECO:0007669"/>
    <property type="project" value="UniProtKB-KW"/>
</dbReference>
<dbReference type="Proteomes" id="UP001474421">
    <property type="component" value="Unassembled WGS sequence"/>
</dbReference>
<comment type="caution">
    <text evidence="7">The sequence shown here is derived from an EMBL/GenBank/DDBJ whole genome shotgun (WGS) entry which is preliminary data.</text>
</comment>
<dbReference type="Pfam" id="PF00679">
    <property type="entry name" value="EFG_C"/>
    <property type="match status" value="1"/>
</dbReference>
<dbReference type="GO" id="GO:0003924">
    <property type="term" value="F:GTPase activity"/>
    <property type="evidence" value="ECO:0007669"/>
    <property type="project" value="TreeGrafter"/>
</dbReference>
<keyword evidence="8" id="KW-1185">Reference proteome</keyword>
<organism evidence="7 8">
    <name type="scientific">Crotalus adamanteus</name>
    <name type="common">Eastern diamondback rattlesnake</name>
    <dbReference type="NCBI Taxonomy" id="8729"/>
    <lineage>
        <taxon>Eukaryota</taxon>
        <taxon>Metazoa</taxon>
        <taxon>Chordata</taxon>
        <taxon>Craniata</taxon>
        <taxon>Vertebrata</taxon>
        <taxon>Euteleostomi</taxon>
        <taxon>Lepidosauria</taxon>
        <taxon>Squamata</taxon>
        <taxon>Bifurcata</taxon>
        <taxon>Unidentata</taxon>
        <taxon>Episquamata</taxon>
        <taxon>Toxicofera</taxon>
        <taxon>Serpentes</taxon>
        <taxon>Colubroidea</taxon>
        <taxon>Viperidae</taxon>
        <taxon>Crotalinae</taxon>
        <taxon>Crotalus</taxon>
    </lineage>
</organism>
<dbReference type="InterPro" id="IPR005517">
    <property type="entry name" value="Transl_elong_EFG/EF2_IV"/>
</dbReference>
<feature type="domain" description="Elongation factor EFG" evidence="5">
    <location>
        <begin position="204"/>
        <end position="291"/>
    </location>
</feature>
<dbReference type="AlphaFoldDB" id="A0AAW1BGY5"/>
<dbReference type="FunFam" id="3.30.70.240:FF:000001">
    <property type="entry name" value="Elongation factor G"/>
    <property type="match status" value="1"/>
</dbReference>
<keyword evidence="1" id="KW-0547">Nucleotide-binding</keyword>
<dbReference type="InterPro" id="IPR035647">
    <property type="entry name" value="EFG_III/V"/>
</dbReference>
<dbReference type="PANTHER" id="PTHR43636">
    <property type="entry name" value="ELONGATION FACTOR G, MITOCHONDRIAL"/>
    <property type="match status" value="1"/>
</dbReference>
<evidence type="ECO:0000313" key="7">
    <source>
        <dbReference type="EMBL" id="KAK9401259.1"/>
    </source>
</evidence>
<dbReference type="SUPFAM" id="SSF54980">
    <property type="entry name" value="EF-G C-terminal domain-like"/>
    <property type="match status" value="1"/>
</dbReference>
<keyword evidence="4" id="KW-0342">GTP-binding</keyword>
<dbReference type="InterPro" id="IPR020568">
    <property type="entry name" value="Ribosomal_Su5_D2-typ_SF"/>
</dbReference>
<dbReference type="FunFam" id="3.30.230.10:FF:000003">
    <property type="entry name" value="Elongation factor G"/>
    <property type="match status" value="1"/>
</dbReference>
<dbReference type="GO" id="GO:0005739">
    <property type="term" value="C:mitochondrion"/>
    <property type="evidence" value="ECO:0007669"/>
    <property type="project" value="TreeGrafter"/>
</dbReference>
<proteinExistence type="predicted"/>
<sequence>MTAASVQKPESVPARKEAAVRRPWEAALRDQRSLAPGEIVGGCSCPPRRRCSCVSAVSRAEQANLIQRLRAVLPLGSTYIAELLWEAVSGRGGLFDYTHKKQSGGAGQYGKVIGYLEPLDPENYTKLEFLDKTVGTNIPKQFLPAIEKGFRDACEKGPLIGHKISGIRFVLEDGASHMVDSNEISFIRAAEGAIRQALKEAGTCILEPIMDVEVVAPVEFQGPVMAGINRRHGIITGQEAAEDYFTLTAEVALNNMFGYAMELRSCTEGKGEYTMEYMKYQACSSNTQEELINQYLEATGQLPGKKGKVKG</sequence>
<dbReference type="Gene3D" id="3.30.70.240">
    <property type="match status" value="1"/>
</dbReference>
<name>A0AAW1BGY5_CROAD</name>
<evidence type="ECO:0000259" key="5">
    <source>
        <dbReference type="SMART" id="SM00838"/>
    </source>
</evidence>
<gene>
    <name evidence="7" type="ORF">NXF25_011973</name>
</gene>
<evidence type="ECO:0000256" key="3">
    <source>
        <dbReference type="ARBA" id="ARBA00022917"/>
    </source>
</evidence>
<keyword evidence="2 7" id="KW-0251">Elongation factor</keyword>
<accession>A0AAW1BGY5</accession>
<dbReference type="CDD" id="cd01434">
    <property type="entry name" value="EFG_mtEFG1_IV"/>
    <property type="match status" value="1"/>
</dbReference>
<dbReference type="SMART" id="SM00889">
    <property type="entry name" value="EFG_IV"/>
    <property type="match status" value="1"/>
</dbReference>
<dbReference type="SMART" id="SM00838">
    <property type="entry name" value="EFG_C"/>
    <property type="match status" value="1"/>
</dbReference>
<evidence type="ECO:0000259" key="6">
    <source>
        <dbReference type="SMART" id="SM00889"/>
    </source>
</evidence>
<evidence type="ECO:0000256" key="2">
    <source>
        <dbReference type="ARBA" id="ARBA00022768"/>
    </source>
</evidence>
<dbReference type="Pfam" id="PF03764">
    <property type="entry name" value="EFG_IV"/>
    <property type="match status" value="1"/>
</dbReference>
<dbReference type="InterPro" id="IPR000640">
    <property type="entry name" value="EFG_V-like"/>
</dbReference>
<evidence type="ECO:0000256" key="1">
    <source>
        <dbReference type="ARBA" id="ARBA00022741"/>
    </source>
</evidence>
<dbReference type="InterPro" id="IPR047872">
    <property type="entry name" value="EFG_IV"/>
</dbReference>
<dbReference type="GO" id="GO:0003746">
    <property type="term" value="F:translation elongation factor activity"/>
    <property type="evidence" value="ECO:0007669"/>
    <property type="project" value="UniProtKB-KW"/>
</dbReference>
<evidence type="ECO:0000256" key="4">
    <source>
        <dbReference type="ARBA" id="ARBA00023134"/>
    </source>
</evidence>
<keyword evidence="3" id="KW-0648">Protein biosynthesis</keyword>
<feature type="domain" description="Translation elongation factor EFG/EF2" evidence="6">
    <location>
        <begin position="81"/>
        <end position="202"/>
    </location>
</feature>